<evidence type="ECO:0000256" key="1">
    <source>
        <dbReference type="SAM" id="MobiDB-lite"/>
    </source>
</evidence>
<reference evidence="2 3" key="1">
    <citation type="journal article" date="2017" name="Gigascience">
        <title>Draft genome of the honey bee ectoparasitic mite, Tropilaelaps mercedesae, is shaped by the parasitic life history.</title>
        <authorList>
            <person name="Dong X."/>
            <person name="Armstrong S.D."/>
            <person name="Xia D."/>
            <person name="Makepeace B.L."/>
            <person name="Darby A.C."/>
            <person name="Kadowaki T."/>
        </authorList>
    </citation>
    <scope>NUCLEOTIDE SEQUENCE [LARGE SCALE GENOMIC DNA]</scope>
    <source>
        <strain evidence="2">Wuxi-XJTLU</strain>
    </source>
</reference>
<protein>
    <submittedName>
        <fullName evidence="2">Uncharacterized protein</fullName>
    </submittedName>
</protein>
<evidence type="ECO:0000313" key="3">
    <source>
        <dbReference type="Proteomes" id="UP000192247"/>
    </source>
</evidence>
<name>A0A1V9X8V1_9ACAR</name>
<comment type="caution">
    <text evidence="2">The sequence shown here is derived from an EMBL/GenBank/DDBJ whole genome shotgun (WGS) entry which is preliminary data.</text>
</comment>
<feature type="region of interest" description="Disordered" evidence="1">
    <location>
        <begin position="83"/>
        <end position="102"/>
    </location>
</feature>
<dbReference type="AlphaFoldDB" id="A0A1V9X8V1"/>
<keyword evidence="3" id="KW-1185">Reference proteome</keyword>
<accession>A0A1V9X8V1</accession>
<feature type="compositionally biased region" description="Basic and acidic residues" evidence="1">
    <location>
        <begin position="132"/>
        <end position="145"/>
    </location>
</feature>
<dbReference type="InParanoid" id="A0A1V9X8V1"/>
<feature type="region of interest" description="Disordered" evidence="1">
    <location>
        <begin position="132"/>
        <end position="156"/>
    </location>
</feature>
<organism evidence="2 3">
    <name type="scientific">Tropilaelaps mercedesae</name>
    <dbReference type="NCBI Taxonomy" id="418985"/>
    <lineage>
        <taxon>Eukaryota</taxon>
        <taxon>Metazoa</taxon>
        <taxon>Ecdysozoa</taxon>
        <taxon>Arthropoda</taxon>
        <taxon>Chelicerata</taxon>
        <taxon>Arachnida</taxon>
        <taxon>Acari</taxon>
        <taxon>Parasitiformes</taxon>
        <taxon>Mesostigmata</taxon>
        <taxon>Gamasina</taxon>
        <taxon>Dermanyssoidea</taxon>
        <taxon>Laelapidae</taxon>
        <taxon>Tropilaelaps</taxon>
    </lineage>
</organism>
<dbReference type="Proteomes" id="UP000192247">
    <property type="component" value="Unassembled WGS sequence"/>
</dbReference>
<evidence type="ECO:0000313" key="2">
    <source>
        <dbReference type="EMBL" id="OQR69969.1"/>
    </source>
</evidence>
<sequence length="156" mass="17414">MRLSTNQFGFLALHGAATRTTDERFRTQDFTSAVDVSAKAEHLQQALTVAAIEVRGRRATSIGSVDWSLDLMCDFSGDAHKSWLPPPALKANQPKVKTDVRGKRRRTLVGKESPSERLTVNISPQILADLRRRSETQHDTSEKKRQTQVASECVIQ</sequence>
<dbReference type="EMBL" id="MNPL01019179">
    <property type="protein sequence ID" value="OQR69969.1"/>
    <property type="molecule type" value="Genomic_DNA"/>
</dbReference>
<gene>
    <name evidence="2" type="ORF">BIW11_11938</name>
</gene>
<proteinExistence type="predicted"/>